<feature type="chain" id="PRO_5046780552" evidence="1">
    <location>
        <begin position="23"/>
        <end position="310"/>
    </location>
</feature>
<evidence type="ECO:0000313" key="2">
    <source>
        <dbReference type="EMBL" id="MCK7595489.1"/>
    </source>
</evidence>
<organism evidence="2 3">
    <name type="scientific">Pseudomarimonas salicorniae</name>
    <dbReference type="NCBI Taxonomy" id="2933270"/>
    <lineage>
        <taxon>Bacteria</taxon>
        <taxon>Pseudomonadati</taxon>
        <taxon>Pseudomonadota</taxon>
        <taxon>Gammaproteobacteria</taxon>
        <taxon>Lysobacterales</taxon>
        <taxon>Lysobacteraceae</taxon>
        <taxon>Pseudomarimonas</taxon>
    </lineage>
</organism>
<evidence type="ECO:0000256" key="1">
    <source>
        <dbReference type="SAM" id="SignalP"/>
    </source>
</evidence>
<sequence>MSVLLRVFALLAVLLFALPVLAQPGAKAYAPEDLRRLNVQDRIRVLEREYADQSNGRRLPDDQLEFYLDQIDSGWTFSRIQQDIAESLGGGRGWQPPRSGWQAREVICSSIDRRYNECRTPFGGPAVLSQQISDSACVEGQTWGQRRGLIWVDRGCRGRFREGHWGGAPGFNPGGGIACESREGKRKRCSLPFRGPVRIAEQLSNAPCIEGQTWSQSPGEVWVTRGCRAVFVETYGGGGLPGGRPHGGDYSVTCASDNERYRTCAWNRSYGRPFLIEQISRTACVEGRSWGYDGNQLWVDHGCRGRFGTR</sequence>
<dbReference type="Pfam" id="PF11218">
    <property type="entry name" value="DUF3011"/>
    <property type="match status" value="1"/>
</dbReference>
<reference evidence="2" key="1">
    <citation type="submission" date="2022-04" db="EMBL/GenBank/DDBJ databases">
        <title>Lysobacter sp. CAU 1642 isolated from sea sand.</title>
        <authorList>
            <person name="Kim W."/>
        </authorList>
    </citation>
    <scope>NUCLEOTIDE SEQUENCE</scope>
    <source>
        <strain evidence="2">CAU 1642</strain>
    </source>
</reference>
<evidence type="ECO:0000313" key="3">
    <source>
        <dbReference type="Proteomes" id="UP001431449"/>
    </source>
</evidence>
<gene>
    <name evidence="2" type="ORF">M0G41_17675</name>
</gene>
<dbReference type="EMBL" id="JALNMH010000019">
    <property type="protein sequence ID" value="MCK7595489.1"/>
    <property type="molecule type" value="Genomic_DNA"/>
</dbReference>
<proteinExistence type="predicted"/>
<dbReference type="Proteomes" id="UP001431449">
    <property type="component" value="Unassembled WGS sequence"/>
</dbReference>
<comment type="caution">
    <text evidence="2">The sequence shown here is derived from an EMBL/GenBank/DDBJ whole genome shotgun (WGS) entry which is preliminary data.</text>
</comment>
<feature type="signal peptide" evidence="1">
    <location>
        <begin position="1"/>
        <end position="22"/>
    </location>
</feature>
<name>A0ABT0GLR9_9GAMM</name>
<dbReference type="InterPro" id="IPR021381">
    <property type="entry name" value="DUF3011"/>
</dbReference>
<accession>A0ABT0GLR9</accession>
<protein>
    <submittedName>
        <fullName evidence="2">DUF3011 domain-containing protein</fullName>
    </submittedName>
</protein>
<keyword evidence="1" id="KW-0732">Signal</keyword>
<dbReference type="RefSeq" id="WP_248211478.1">
    <property type="nucleotide sequence ID" value="NZ_JALNMH010000019.1"/>
</dbReference>
<keyword evidence="3" id="KW-1185">Reference proteome</keyword>